<feature type="transmembrane region" description="Helical" evidence="1">
    <location>
        <begin position="104"/>
        <end position="125"/>
    </location>
</feature>
<comment type="caution">
    <text evidence="2">The sequence shown here is derived from an EMBL/GenBank/DDBJ whole genome shotgun (WGS) entry which is preliminary data.</text>
</comment>
<sequence>MNCYQTVDILNRTGKQRLLFLSFLIACLFFIFYFMIFRTFFSQEVLVDYGFFSMVISLVLIIPIHQLFHCIPVWVMGKKAKIGFILQRYPRMYCMIKEVTPKSLTVVSICSPAFFMTGMAIIASLQYPQFLHYFALMASFNIGICVYDFMYLQPILKAPRKCWIEDKGGSFHILSVNQVG</sequence>
<feature type="transmembrane region" description="Helical" evidence="1">
    <location>
        <begin position="18"/>
        <end position="37"/>
    </location>
</feature>
<evidence type="ECO:0000313" key="3">
    <source>
        <dbReference type="Proteomes" id="UP000551878"/>
    </source>
</evidence>
<feature type="transmembrane region" description="Helical" evidence="1">
    <location>
        <begin position="131"/>
        <end position="151"/>
    </location>
</feature>
<dbReference type="RefSeq" id="WP_184663690.1">
    <property type="nucleotide sequence ID" value="NZ_JACHHB010000005.1"/>
</dbReference>
<reference evidence="2 3" key="1">
    <citation type="submission" date="2020-08" db="EMBL/GenBank/DDBJ databases">
        <title>Genomic Encyclopedia of Type Strains, Phase IV (KMG-IV): sequencing the most valuable type-strain genomes for metagenomic binning, comparative biology and taxonomic classification.</title>
        <authorList>
            <person name="Goeker M."/>
        </authorList>
    </citation>
    <scope>NUCLEOTIDE SEQUENCE [LARGE SCALE GENOMIC DNA]</scope>
    <source>
        <strain evidence="2 3">DSM 24696</strain>
    </source>
</reference>
<gene>
    <name evidence="2" type="ORF">HNQ41_001407</name>
</gene>
<organism evidence="2 3">
    <name type="scientific">Texcoconibacillus texcoconensis</name>
    <dbReference type="NCBI Taxonomy" id="1095777"/>
    <lineage>
        <taxon>Bacteria</taxon>
        <taxon>Bacillati</taxon>
        <taxon>Bacillota</taxon>
        <taxon>Bacilli</taxon>
        <taxon>Bacillales</taxon>
        <taxon>Bacillaceae</taxon>
        <taxon>Texcoconibacillus</taxon>
    </lineage>
</organism>
<keyword evidence="1" id="KW-0472">Membrane</keyword>
<keyword evidence="1" id="KW-1133">Transmembrane helix</keyword>
<accession>A0A840QPG8</accession>
<evidence type="ECO:0000256" key="1">
    <source>
        <dbReference type="SAM" id="Phobius"/>
    </source>
</evidence>
<keyword evidence="3" id="KW-1185">Reference proteome</keyword>
<dbReference type="EMBL" id="JACHHB010000005">
    <property type="protein sequence ID" value="MBB5173238.1"/>
    <property type="molecule type" value="Genomic_DNA"/>
</dbReference>
<name>A0A840QPG8_9BACI</name>
<evidence type="ECO:0008006" key="4">
    <source>
        <dbReference type="Google" id="ProtNLM"/>
    </source>
</evidence>
<feature type="transmembrane region" description="Helical" evidence="1">
    <location>
        <begin position="49"/>
        <end position="75"/>
    </location>
</feature>
<protein>
    <recommendedName>
        <fullName evidence="4">Zincin peptidase</fullName>
    </recommendedName>
</protein>
<dbReference type="AlphaFoldDB" id="A0A840QPG8"/>
<evidence type="ECO:0000313" key="2">
    <source>
        <dbReference type="EMBL" id="MBB5173238.1"/>
    </source>
</evidence>
<dbReference type="InterPro" id="IPR021683">
    <property type="entry name" value="DUF3267"/>
</dbReference>
<proteinExistence type="predicted"/>
<dbReference type="Pfam" id="PF11667">
    <property type="entry name" value="DUF3267"/>
    <property type="match status" value="1"/>
</dbReference>
<dbReference type="Proteomes" id="UP000551878">
    <property type="component" value="Unassembled WGS sequence"/>
</dbReference>
<keyword evidence="1" id="KW-0812">Transmembrane</keyword>